<dbReference type="AlphaFoldDB" id="A0A173LHC8"/>
<name>A0A173LHC8_9ACTN</name>
<dbReference type="STRING" id="499555.BJL86_0871"/>
<evidence type="ECO:0000313" key="1">
    <source>
        <dbReference type="EMBL" id="ANI91665.1"/>
    </source>
</evidence>
<dbReference type="KEGG" id="dtm:BJL86_0871"/>
<sequence>MAKKFGRVRCGSCDRVIYDPGQGFRTPRPQEQAELDAMEPSLESGAALYRAISGGGALDAHTRITFEDDAQTVALFQCAGKGCGIRYRVEGYPAQLADAIARTADLVLFHSQRT</sequence>
<proteinExistence type="predicted"/>
<reference evidence="1 2" key="1">
    <citation type="submission" date="2016-06" db="EMBL/GenBank/DDBJ databases">
        <title>Complete genome sequence of a saline-alkali tolerant type strain Dietzia timorensis ID05-A0528T.</title>
        <authorList>
            <person name="Wu X."/>
        </authorList>
    </citation>
    <scope>NUCLEOTIDE SEQUENCE [LARGE SCALE GENOMIC DNA]</scope>
    <source>
        <strain evidence="1 2">ID05-A0528</strain>
    </source>
</reference>
<evidence type="ECO:0000313" key="2">
    <source>
        <dbReference type="Proteomes" id="UP000186104"/>
    </source>
</evidence>
<keyword evidence="2" id="KW-1185">Reference proteome</keyword>
<dbReference type="Proteomes" id="UP000186104">
    <property type="component" value="Chromosome"/>
</dbReference>
<organism evidence="1 2">
    <name type="scientific">Dietzia timorensis</name>
    <dbReference type="NCBI Taxonomy" id="499555"/>
    <lineage>
        <taxon>Bacteria</taxon>
        <taxon>Bacillati</taxon>
        <taxon>Actinomycetota</taxon>
        <taxon>Actinomycetes</taxon>
        <taxon>Mycobacteriales</taxon>
        <taxon>Dietziaceae</taxon>
        <taxon>Dietzia</taxon>
    </lineage>
</organism>
<gene>
    <name evidence="1" type="ORF">BJL86_0871</name>
</gene>
<protein>
    <submittedName>
        <fullName evidence="1">Uncharacterized protein</fullName>
    </submittedName>
</protein>
<accession>A0A173LHC8</accession>
<dbReference type="RefSeq" id="WP_067473452.1">
    <property type="nucleotide sequence ID" value="NZ_CP015961.1"/>
</dbReference>
<dbReference type="EMBL" id="CP015961">
    <property type="protein sequence ID" value="ANI91665.1"/>
    <property type="molecule type" value="Genomic_DNA"/>
</dbReference>